<dbReference type="InterPro" id="IPR016914">
    <property type="entry name" value="TrmL"/>
</dbReference>
<keyword evidence="2 6" id="KW-0489">Methyltransferase</keyword>
<dbReference type="InterPro" id="IPR029028">
    <property type="entry name" value="Alpha/beta_knot_MTases"/>
</dbReference>
<gene>
    <name evidence="6" type="primary">trmL</name>
    <name evidence="9" type="ORF">EDD54_3511</name>
</gene>
<dbReference type="GO" id="GO:0141102">
    <property type="term" value="F:tRNA (5-carboxymethylaminomethyluridine(34)-2'-O)-methyltransferase activity"/>
    <property type="evidence" value="ECO:0007669"/>
    <property type="project" value="RHEA"/>
</dbReference>
<dbReference type="EC" id="2.1.1.207" evidence="6"/>
<reference evidence="9 10" key="1">
    <citation type="submission" date="2019-03" db="EMBL/GenBank/DDBJ databases">
        <title>Genomic Encyclopedia of Type Strains, Phase IV (KMG-IV): sequencing the most valuable type-strain genomes for metagenomic binning, comparative biology and taxonomic classification.</title>
        <authorList>
            <person name="Goeker M."/>
        </authorList>
    </citation>
    <scope>NUCLEOTIDE SEQUENCE [LARGE SCALE GENOMIC DNA]</scope>
    <source>
        <strain evidence="9 10">DSM 102969</strain>
    </source>
</reference>
<evidence type="ECO:0000256" key="6">
    <source>
        <dbReference type="HAMAP-Rule" id="MF_01885"/>
    </source>
</evidence>
<feature type="binding site" evidence="6 7">
    <location>
        <position position="102"/>
    </location>
    <ligand>
        <name>S-adenosyl-L-methionine</name>
        <dbReference type="ChEBI" id="CHEBI:59789"/>
    </ligand>
</feature>
<organism evidence="9 10">
    <name type="scientific">Oharaeibacter diazotrophicus</name>
    <dbReference type="NCBI Taxonomy" id="1920512"/>
    <lineage>
        <taxon>Bacteria</taxon>
        <taxon>Pseudomonadati</taxon>
        <taxon>Pseudomonadota</taxon>
        <taxon>Alphaproteobacteria</taxon>
        <taxon>Hyphomicrobiales</taxon>
        <taxon>Pleomorphomonadaceae</taxon>
        <taxon>Oharaeibacter</taxon>
    </lineage>
</organism>
<evidence type="ECO:0000256" key="3">
    <source>
        <dbReference type="ARBA" id="ARBA00022679"/>
    </source>
</evidence>
<dbReference type="GO" id="GO:0005737">
    <property type="term" value="C:cytoplasm"/>
    <property type="evidence" value="ECO:0007669"/>
    <property type="project" value="UniProtKB-SubCell"/>
</dbReference>
<dbReference type="RefSeq" id="WP_126538592.1">
    <property type="nucleotide sequence ID" value="NZ_BSPM01000009.1"/>
</dbReference>
<evidence type="ECO:0000259" key="8">
    <source>
        <dbReference type="Pfam" id="PF00588"/>
    </source>
</evidence>
<dbReference type="AlphaFoldDB" id="A0A4R6RBV3"/>
<dbReference type="PANTHER" id="PTHR42971:SF1">
    <property type="entry name" value="TRNA (CYTIDINE(34)-2'-O)-METHYLTRANSFERASE"/>
    <property type="match status" value="1"/>
</dbReference>
<protein>
    <recommendedName>
        <fullName evidence="6">tRNA (cytidine(34)-2'-O)-methyltransferase</fullName>
        <ecNumber evidence="6">2.1.1.207</ecNumber>
    </recommendedName>
    <alternativeName>
        <fullName evidence="6">tRNA (cytidine/uridine-2'-O-)-methyltransferase TrmL</fullName>
    </alternativeName>
</protein>
<comment type="function">
    <text evidence="6">Methylates the ribose at the nucleotide 34 wobble position in the two leucyl isoacceptors tRNA(Leu)(CmAA) and tRNA(Leu)(cmnm5UmAA). Catalyzes the methyl transfer from S-adenosyl-L-methionine to the 2'-OH of the wobble nucleotide.</text>
</comment>
<dbReference type="Proteomes" id="UP000294547">
    <property type="component" value="Unassembled WGS sequence"/>
</dbReference>
<dbReference type="EMBL" id="SNXY01000009">
    <property type="protein sequence ID" value="TDP83549.1"/>
    <property type="molecule type" value="Genomic_DNA"/>
</dbReference>
<evidence type="ECO:0000313" key="10">
    <source>
        <dbReference type="Proteomes" id="UP000294547"/>
    </source>
</evidence>
<evidence type="ECO:0000256" key="4">
    <source>
        <dbReference type="ARBA" id="ARBA00022691"/>
    </source>
</evidence>
<dbReference type="PIRSF" id="PIRSF029256">
    <property type="entry name" value="SpoU_TrmH_prd"/>
    <property type="match status" value="1"/>
</dbReference>
<evidence type="ECO:0000256" key="1">
    <source>
        <dbReference type="ARBA" id="ARBA00022490"/>
    </source>
</evidence>
<comment type="caution">
    <text evidence="6">Lacks conserved residue(s) required for the propagation of feature annotation.</text>
</comment>
<comment type="catalytic activity">
    <reaction evidence="6">
        <text>cytidine(34) in tRNA + S-adenosyl-L-methionine = 2'-O-methylcytidine(34) in tRNA + S-adenosyl-L-homocysteine + H(+)</text>
        <dbReference type="Rhea" id="RHEA:43084"/>
        <dbReference type="Rhea" id="RHEA-COMP:10331"/>
        <dbReference type="Rhea" id="RHEA-COMP:10332"/>
        <dbReference type="ChEBI" id="CHEBI:15378"/>
        <dbReference type="ChEBI" id="CHEBI:57856"/>
        <dbReference type="ChEBI" id="CHEBI:59789"/>
        <dbReference type="ChEBI" id="CHEBI:74495"/>
        <dbReference type="ChEBI" id="CHEBI:82748"/>
        <dbReference type="EC" id="2.1.1.207"/>
    </reaction>
</comment>
<name>A0A4R6RBV3_9HYPH</name>
<dbReference type="GO" id="GO:0003723">
    <property type="term" value="F:RNA binding"/>
    <property type="evidence" value="ECO:0007669"/>
    <property type="project" value="InterPro"/>
</dbReference>
<dbReference type="CDD" id="cd18094">
    <property type="entry name" value="SpoU-like_TrmL"/>
    <property type="match status" value="1"/>
</dbReference>
<dbReference type="PANTHER" id="PTHR42971">
    <property type="entry name" value="TRNA (CYTIDINE(34)-2'-O)-METHYLTRANSFERASE"/>
    <property type="match status" value="1"/>
</dbReference>
<dbReference type="SUPFAM" id="SSF75217">
    <property type="entry name" value="alpha/beta knot"/>
    <property type="match status" value="1"/>
</dbReference>
<keyword evidence="1 6" id="KW-0963">Cytoplasm</keyword>
<dbReference type="InterPro" id="IPR001537">
    <property type="entry name" value="SpoU_MeTrfase"/>
</dbReference>
<accession>A0A4R6RBV3</accession>
<comment type="subcellular location">
    <subcellularLocation>
        <location evidence="6">Cytoplasm</location>
    </subcellularLocation>
</comment>
<keyword evidence="5 6" id="KW-0819">tRNA processing</keyword>
<sequence length="162" mass="16897">MPILALYQPDIPQNTGTLLRLGACLGVEVHVIGPTGFDLSDRALRRAGMDYLESAALVRHVGWDAFRAATTAAGRRLVLATTRADLPYTAFPFAADDVILLGRESAGVPDAVHAAVDARVTIPMRPGLRSINLALAGAMILGEALRRTGTGPAPSTSGADPS</sequence>
<keyword evidence="4 6" id="KW-0949">S-adenosyl-L-methionine</keyword>
<feature type="binding site" evidence="6 7">
    <location>
        <position position="130"/>
    </location>
    <ligand>
        <name>S-adenosyl-L-methionine</name>
        <dbReference type="ChEBI" id="CHEBI:59789"/>
    </ligand>
</feature>
<evidence type="ECO:0000256" key="2">
    <source>
        <dbReference type="ARBA" id="ARBA00022603"/>
    </source>
</evidence>
<proteinExistence type="inferred from homology"/>
<dbReference type="Pfam" id="PF00588">
    <property type="entry name" value="SpoU_methylase"/>
    <property type="match status" value="1"/>
</dbReference>
<feature type="domain" description="tRNA/rRNA methyltransferase SpoU type" evidence="8">
    <location>
        <begin position="3"/>
        <end position="141"/>
    </location>
</feature>
<dbReference type="Gene3D" id="3.40.1280.10">
    <property type="match status" value="1"/>
</dbReference>
<comment type="similarity">
    <text evidence="6">Belongs to the class IV-like SAM-binding methyltransferase superfamily. RNA methyltransferase TrmH family. TrmL subfamily.</text>
</comment>
<dbReference type="GO" id="GO:0141098">
    <property type="term" value="F:tRNA (cytidine(34)-2'-O)-methyltransferase activity"/>
    <property type="evidence" value="ECO:0007669"/>
    <property type="project" value="RHEA"/>
</dbReference>
<evidence type="ECO:0000313" key="9">
    <source>
        <dbReference type="EMBL" id="TDP83549.1"/>
    </source>
</evidence>
<comment type="caution">
    <text evidence="9">The sequence shown here is derived from an EMBL/GenBank/DDBJ whole genome shotgun (WGS) entry which is preliminary data.</text>
</comment>
<comment type="subunit">
    <text evidence="6">Homodimer.</text>
</comment>
<keyword evidence="10" id="KW-1185">Reference proteome</keyword>
<evidence type="ECO:0000256" key="5">
    <source>
        <dbReference type="ARBA" id="ARBA00022694"/>
    </source>
</evidence>
<dbReference type="HAMAP" id="MF_01885">
    <property type="entry name" value="tRNA_methyltr_TrmL"/>
    <property type="match status" value="1"/>
</dbReference>
<dbReference type="InterPro" id="IPR029026">
    <property type="entry name" value="tRNA_m1G_MTases_N"/>
</dbReference>
<keyword evidence="3 6" id="KW-0808">Transferase</keyword>
<evidence type="ECO:0000256" key="7">
    <source>
        <dbReference type="PIRSR" id="PIRSR029256-1"/>
    </source>
</evidence>
<dbReference type="OrthoDB" id="9789043at2"/>
<feature type="binding site" evidence="6 7">
    <location>
        <position position="122"/>
    </location>
    <ligand>
        <name>S-adenosyl-L-methionine</name>
        <dbReference type="ChEBI" id="CHEBI:59789"/>
    </ligand>
</feature>
<dbReference type="GO" id="GO:0002130">
    <property type="term" value="P:wobble position ribose methylation"/>
    <property type="evidence" value="ECO:0007669"/>
    <property type="project" value="TreeGrafter"/>
</dbReference>
<comment type="catalytic activity">
    <reaction evidence="6">
        <text>5-carboxymethylaminomethyluridine(34) in tRNA(Leu) + S-adenosyl-L-methionine = 5-carboxymethylaminomethyl-2'-O-methyluridine(34) in tRNA(Leu) + S-adenosyl-L-homocysteine + H(+)</text>
        <dbReference type="Rhea" id="RHEA:43088"/>
        <dbReference type="Rhea" id="RHEA-COMP:10333"/>
        <dbReference type="Rhea" id="RHEA-COMP:10334"/>
        <dbReference type="ChEBI" id="CHEBI:15378"/>
        <dbReference type="ChEBI" id="CHEBI:57856"/>
        <dbReference type="ChEBI" id="CHEBI:59789"/>
        <dbReference type="ChEBI" id="CHEBI:74508"/>
        <dbReference type="ChEBI" id="CHEBI:74511"/>
        <dbReference type="EC" id="2.1.1.207"/>
    </reaction>
</comment>